<evidence type="ECO:0000313" key="1">
    <source>
        <dbReference type="EMBL" id="KAH3796833.1"/>
    </source>
</evidence>
<reference evidence="1" key="1">
    <citation type="journal article" date="2019" name="bioRxiv">
        <title>The Genome of the Zebra Mussel, Dreissena polymorpha: A Resource for Invasive Species Research.</title>
        <authorList>
            <person name="McCartney M.A."/>
            <person name="Auch B."/>
            <person name="Kono T."/>
            <person name="Mallez S."/>
            <person name="Zhang Y."/>
            <person name="Obille A."/>
            <person name="Becker A."/>
            <person name="Abrahante J.E."/>
            <person name="Garbe J."/>
            <person name="Badalamenti J.P."/>
            <person name="Herman A."/>
            <person name="Mangelson H."/>
            <person name="Liachko I."/>
            <person name="Sullivan S."/>
            <person name="Sone E.D."/>
            <person name="Koren S."/>
            <person name="Silverstein K.A.T."/>
            <person name="Beckman K.B."/>
            <person name="Gohl D.M."/>
        </authorList>
    </citation>
    <scope>NUCLEOTIDE SEQUENCE</scope>
    <source>
        <strain evidence="1">Duluth1</strain>
        <tissue evidence="1">Whole animal</tissue>
    </source>
</reference>
<proteinExistence type="predicted"/>
<keyword evidence="2" id="KW-1185">Reference proteome</keyword>
<protein>
    <submittedName>
        <fullName evidence="1">Uncharacterized protein</fullName>
    </submittedName>
</protein>
<sequence>MVSTPLADPDLSPFFQLPIQMKYPAALQPALTNGLSLHRAAVPGLRHRPFGV</sequence>
<name>A0A9D4J5Y8_DREPO</name>
<gene>
    <name evidence="1" type="ORF">DPMN_150408</name>
</gene>
<reference evidence="1" key="2">
    <citation type="submission" date="2020-11" db="EMBL/GenBank/DDBJ databases">
        <authorList>
            <person name="McCartney M.A."/>
            <person name="Auch B."/>
            <person name="Kono T."/>
            <person name="Mallez S."/>
            <person name="Becker A."/>
            <person name="Gohl D.M."/>
            <person name="Silverstein K.A.T."/>
            <person name="Koren S."/>
            <person name="Bechman K.B."/>
            <person name="Herman A."/>
            <person name="Abrahante J.E."/>
            <person name="Garbe J."/>
        </authorList>
    </citation>
    <scope>NUCLEOTIDE SEQUENCE</scope>
    <source>
        <strain evidence="1">Duluth1</strain>
        <tissue evidence="1">Whole animal</tissue>
    </source>
</reference>
<dbReference type="Proteomes" id="UP000828390">
    <property type="component" value="Unassembled WGS sequence"/>
</dbReference>
<evidence type="ECO:0000313" key="2">
    <source>
        <dbReference type="Proteomes" id="UP000828390"/>
    </source>
</evidence>
<dbReference type="EMBL" id="JAIWYP010000007">
    <property type="protein sequence ID" value="KAH3796833.1"/>
    <property type="molecule type" value="Genomic_DNA"/>
</dbReference>
<comment type="caution">
    <text evidence="1">The sequence shown here is derived from an EMBL/GenBank/DDBJ whole genome shotgun (WGS) entry which is preliminary data.</text>
</comment>
<accession>A0A9D4J5Y8</accession>
<organism evidence="1 2">
    <name type="scientific">Dreissena polymorpha</name>
    <name type="common">Zebra mussel</name>
    <name type="synonym">Mytilus polymorpha</name>
    <dbReference type="NCBI Taxonomy" id="45954"/>
    <lineage>
        <taxon>Eukaryota</taxon>
        <taxon>Metazoa</taxon>
        <taxon>Spiralia</taxon>
        <taxon>Lophotrochozoa</taxon>
        <taxon>Mollusca</taxon>
        <taxon>Bivalvia</taxon>
        <taxon>Autobranchia</taxon>
        <taxon>Heteroconchia</taxon>
        <taxon>Euheterodonta</taxon>
        <taxon>Imparidentia</taxon>
        <taxon>Neoheterodontei</taxon>
        <taxon>Myida</taxon>
        <taxon>Dreissenoidea</taxon>
        <taxon>Dreissenidae</taxon>
        <taxon>Dreissena</taxon>
    </lineage>
</organism>
<dbReference type="AlphaFoldDB" id="A0A9D4J5Y8"/>